<dbReference type="EMBL" id="LAZR01041116">
    <property type="protein sequence ID" value="KKL12799.1"/>
    <property type="molecule type" value="Genomic_DNA"/>
</dbReference>
<sequence>MGIPGREELARRPSAANIRAAREEATRQRFPELSTAELDARERVFSEFTESAKFEPVEAPLVGRARFK</sequence>
<proteinExistence type="predicted"/>
<feature type="non-terminal residue" evidence="2">
    <location>
        <position position="68"/>
    </location>
</feature>
<feature type="region of interest" description="Disordered" evidence="1">
    <location>
        <begin position="1"/>
        <end position="28"/>
    </location>
</feature>
<comment type="caution">
    <text evidence="2">The sequence shown here is derived from an EMBL/GenBank/DDBJ whole genome shotgun (WGS) entry which is preliminary data.</text>
</comment>
<feature type="compositionally biased region" description="Basic and acidic residues" evidence="1">
    <location>
        <begin position="1"/>
        <end position="11"/>
    </location>
</feature>
<dbReference type="AlphaFoldDB" id="A0A0F9AT83"/>
<gene>
    <name evidence="2" type="ORF">LCGC14_2532140</name>
</gene>
<name>A0A0F9AT83_9ZZZZ</name>
<accession>A0A0F9AT83</accession>
<evidence type="ECO:0000256" key="1">
    <source>
        <dbReference type="SAM" id="MobiDB-lite"/>
    </source>
</evidence>
<organism evidence="2">
    <name type="scientific">marine sediment metagenome</name>
    <dbReference type="NCBI Taxonomy" id="412755"/>
    <lineage>
        <taxon>unclassified sequences</taxon>
        <taxon>metagenomes</taxon>
        <taxon>ecological metagenomes</taxon>
    </lineage>
</organism>
<evidence type="ECO:0000313" key="2">
    <source>
        <dbReference type="EMBL" id="KKL12799.1"/>
    </source>
</evidence>
<reference evidence="2" key="1">
    <citation type="journal article" date="2015" name="Nature">
        <title>Complex archaea that bridge the gap between prokaryotes and eukaryotes.</title>
        <authorList>
            <person name="Spang A."/>
            <person name="Saw J.H."/>
            <person name="Jorgensen S.L."/>
            <person name="Zaremba-Niedzwiedzka K."/>
            <person name="Martijn J."/>
            <person name="Lind A.E."/>
            <person name="van Eijk R."/>
            <person name="Schleper C."/>
            <person name="Guy L."/>
            <person name="Ettema T.J."/>
        </authorList>
    </citation>
    <scope>NUCLEOTIDE SEQUENCE</scope>
</reference>
<protein>
    <submittedName>
        <fullName evidence="2">Uncharacterized protein</fullName>
    </submittedName>
</protein>